<keyword evidence="1" id="KW-0472">Membrane</keyword>
<keyword evidence="3" id="KW-1185">Reference proteome</keyword>
<feature type="transmembrane region" description="Helical" evidence="1">
    <location>
        <begin position="116"/>
        <end position="134"/>
    </location>
</feature>
<protein>
    <submittedName>
        <fullName evidence="2">DUF2177 family protein</fullName>
    </submittedName>
</protein>
<feature type="transmembrane region" description="Helical" evidence="1">
    <location>
        <begin position="50"/>
        <end position="73"/>
    </location>
</feature>
<keyword evidence="1" id="KW-1133">Transmembrane helix</keyword>
<name>A0A3G2EDM4_9BURK</name>
<dbReference type="Proteomes" id="UP000279594">
    <property type="component" value="Chromosome"/>
</dbReference>
<dbReference type="InterPro" id="IPR018687">
    <property type="entry name" value="DUF2177_membr"/>
</dbReference>
<gene>
    <name evidence="2" type="ORF">D9M09_16300</name>
</gene>
<evidence type="ECO:0000256" key="1">
    <source>
        <dbReference type="SAM" id="Phobius"/>
    </source>
</evidence>
<evidence type="ECO:0000313" key="2">
    <source>
        <dbReference type="EMBL" id="AYM77185.1"/>
    </source>
</evidence>
<sequence>MPAQRPFQLAIAYGAALCVFLAIDALWLAVLMKPVYAAALGPLLADTPRWAPAVLFYLLYVAGLLVFAILPGLRARRGRTAAALGALLGLLAYGTYDLSNYATLRGWPLALTAIDMAWGTVLSAVSATAGYLAASRLGR</sequence>
<dbReference type="RefSeq" id="WP_070289674.1">
    <property type="nucleotide sequence ID" value="NZ_CP033019.1"/>
</dbReference>
<keyword evidence="1" id="KW-0812">Transmembrane</keyword>
<proteinExistence type="predicted"/>
<feature type="transmembrane region" description="Helical" evidence="1">
    <location>
        <begin position="7"/>
        <end position="30"/>
    </location>
</feature>
<dbReference type="AlphaFoldDB" id="A0A3G2EDM4"/>
<dbReference type="EMBL" id="CP033019">
    <property type="protein sequence ID" value="AYM77185.1"/>
    <property type="molecule type" value="Genomic_DNA"/>
</dbReference>
<reference evidence="2 3" key="1">
    <citation type="submission" date="2018-10" db="EMBL/GenBank/DDBJ databases">
        <title>Effects of UV and annual dynamics of microbial communities in freshwater RAS systems.</title>
        <authorList>
            <person name="Bekkelund A.K."/>
            <person name="Hansen B.R."/>
            <person name="Stokken H."/>
            <person name="Eriksen B.F."/>
            <person name="Kashulin N.A."/>
        </authorList>
    </citation>
    <scope>NUCLEOTIDE SEQUENCE [LARGE SCALE GENOMIC DNA]</scope>
    <source>
        <strain evidence="2 3">BHSEK</strain>
    </source>
</reference>
<organism evidence="2 3">
    <name type="scientific">Janthinobacterium agaricidamnosum</name>
    <dbReference type="NCBI Taxonomy" id="55508"/>
    <lineage>
        <taxon>Bacteria</taxon>
        <taxon>Pseudomonadati</taxon>
        <taxon>Pseudomonadota</taxon>
        <taxon>Betaproteobacteria</taxon>
        <taxon>Burkholderiales</taxon>
        <taxon>Oxalobacteraceae</taxon>
        <taxon>Janthinobacterium</taxon>
    </lineage>
</organism>
<accession>A0A3G2EDM4</accession>
<feature type="transmembrane region" description="Helical" evidence="1">
    <location>
        <begin position="80"/>
        <end position="96"/>
    </location>
</feature>
<dbReference type="Pfam" id="PF09945">
    <property type="entry name" value="DUF2177"/>
    <property type="match status" value="1"/>
</dbReference>
<evidence type="ECO:0000313" key="3">
    <source>
        <dbReference type="Proteomes" id="UP000279594"/>
    </source>
</evidence>